<keyword evidence="2" id="KW-1185">Reference proteome</keyword>
<dbReference type="EMBL" id="JBBPBM010000134">
    <property type="protein sequence ID" value="KAK8504810.1"/>
    <property type="molecule type" value="Genomic_DNA"/>
</dbReference>
<comment type="caution">
    <text evidence="1">The sequence shown here is derived from an EMBL/GenBank/DDBJ whole genome shotgun (WGS) entry which is preliminary data.</text>
</comment>
<name>A0ABR2BD56_9ROSI</name>
<dbReference type="Proteomes" id="UP001472677">
    <property type="component" value="Unassembled WGS sequence"/>
</dbReference>
<gene>
    <name evidence="1" type="ORF">V6N12_033062</name>
</gene>
<reference evidence="1 2" key="1">
    <citation type="journal article" date="2024" name="G3 (Bethesda)">
        <title>Genome assembly of Hibiscus sabdariffa L. provides insights into metabolisms of medicinal natural products.</title>
        <authorList>
            <person name="Kim T."/>
        </authorList>
    </citation>
    <scope>NUCLEOTIDE SEQUENCE [LARGE SCALE GENOMIC DNA]</scope>
    <source>
        <strain evidence="1">TK-2024</strain>
        <tissue evidence="1">Old leaves</tissue>
    </source>
</reference>
<protein>
    <submittedName>
        <fullName evidence="1">Uncharacterized protein</fullName>
    </submittedName>
</protein>
<evidence type="ECO:0000313" key="2">
    <source>
        <dbReference type="Proteomes" id="UP001472677"/>
    </source>
</evidence>
<proteinExistence type="predicted"/>
<evidence type="ECO:0000313" key="1">
    <source>
        <dbReference type="EMBL" id="KAK8504810.1"/>
    </source>
</evidence>
<accession>A0ABR2BD56</accession>
<sequence length="122" mass="13877">MHIWKELTESVSWVVCDGAQTDFWYDNWLDSTGHLAFGCISDAVPRSTMVSYMLTSSGDWDWGRLEHQLPRSVLKTLAAVKPSMPQCGPDVPGWRWDERRRFMLASTYKSLMSGGDSARDSK</sequence>
<organism evidence="1 2">
    <name type="scientific">Hibiscus sabdariffa</name>
    <name type="common">roselle</name>
    <dbReference type="NCBI Taxonomy" id="183260"/>
    <lineage>
        <taxon>Eukaryota</taxon>
        <taxon>Viridiplantae</taxon>
        <taxon>Streptophyta</taxon>
        <taxon>Embryophyta</taxon>
        <taxon>Tracheophyta</taxon>
        <taxon>Spermatophyta</taxon>
        <taxon>Magnoliopsida</taxon>
        <taxon>eudicotyledons</taxon>
        <taxon>Gunneridae</taxon>
        <taxon>Pentapetalae</taxon>
        <taxon>rosids</taxon>
        <taxon>malvids</taxon>
        <taxon>Malvales</taxon>
        <taxon>Malvaceae</taxon>
        <taxon>Malvoideae</taxon>
        <taxon>Hibiscus</taxon>
    </lineage>
</organism>